<dbReference type="Pfam" id="PF14412">
    <property type="entry name" value="AHH"/>
    <property type="match status" value="1"/>
</dbReference>
<proteinExistence type="predicted"/>
<evidence type="ECO:0000313" key="2">
    <source>
        <dbReference type="Proteomes" id="UP001235341"/>
    </source>
</evidence>
<organism evidence="1 2">
    <name type="scientific">Serratia fonticola</name>
    <dbReference type="NCBI Taxonomy" id="47917"/>
    <lineage>
        <taxon>Bacteria</taxon>
        <taxon>Pseudomonadati</taxon>
        <taxon>Pseudomonadota</taxon>
        <taxon>Gammaproteobacteria</taxon>
        <taxon>Enterobacterales</taxon>
        <taxon>Yersiniaceae</taxon>
        <taxon>Serratia</taxon>
    </lineage>
</organism>
<evidence type="ECO:0000313" key="1">
    <source>
        <dbReference type="EMBL" id="WMT17335.1"/>
    </source>
</evidence>
<gene>
    <name evidence="1" type="ORF">RFB13_10670</name>
</gene>
<dbReference type="EMBL" id="CP133586">
    <property type="protein sequence ID" value="WMT17335.1"/>
    <property type="molecule type" value="Genomic_DNA"/>
</dbReference>
<protein>
    <submittedName>
        <fullName evidence="1">AHH domain-containing protein</fullName>
    </submittedName>
</protein>
<reference evidence="1 2" key="1">
    <citation type="submission" date="2023-08" db="EMBL/GenBank/DDBJ databases">
        <title>Complete Genome and Methylome dissection of Serratia fonticola NEB369.</title>
        <authorList>
            <person name="Fomenkov A."/>
            <person name="Roberts R.D."/>
        </authorList>
    </citation>
    <scope>NUCLEOTIDE SEQUENCE [LARGE SCALE GENOMIC DNA]</scope>
    <source>
        <strain evidence="1 2">NEB369</strain>
    </source>
</reference>
<dbReference type="Proteomes" id="UP001235341">
    <property type="component" value="Chromosome"/>
</dbReference>
<keyword evidence="2" id="KW-1185">Reference proteome</keyword>
<accession>A0ABY9PV60</accession>
<dbReference type="InterPro" id="IPR032871">
    <property type="entry name" value="AHH_dom_containing"/>
</dbReference>
<name>A0ABY9PV60_SERFO</name>
<sequence>MMEAMGLPRSTKWTGHQAHHIIPKELANHPALKKIKYYIDDSGNGIFLRRVDDGTSAMARHQGNHHGYTNAIKNALDKIDLRQSKDAISKQVSEIQNAATKGMMNGVPIRSKDMWNADILGKDIGKVGRQRVFDLWTDILR</sequence>